<name>A0A644YJF8_9ZZZZ</name>
<reference evidence="1" key="1">
    <citation type="submission" date="2019-08" db="EMBL/GenBank/DDBJ databases">
        <authorList>
            <person name="Kucharzyk K."/>
            <person name="Murdoch R.W."/>
            <person name="Higgins S."/>
            <person name="Loffler F."/>
        </authorList>
    </citation>
    <scope>NUCLEOTIDE SEQUENCE</scope>
</reference>
<organism evidence="1">
    <name type="scientific">bioreactor metagenome</name>
    <dbReference type="NCBI Taxonomy" id="1076179"/>
    <lineage>
        <taxon>unclassified sequences</taxon>
        <taxon>metagenomes</taxon>
        <taxon>ecological metagenomes</taxon>
    </lineage>
</organism>
<dbReference type="EMBL" id="VSSQ01005267">
    <property type="protein sequence ID" value="MPM28479.1"/>
    <property type="molecule type" value="Genomic_DNA"/>
</dbReference>
<evidence type="ECO:0000313" key="1">
    <source>
        <dbReference type="EMBL" id="MPM28479.1"/>
    </source>
</evidence>
<gene>
    <name evidence="1" type="ORF">SDC9_75005</name>
</gene>
<accession>A0A644YJF8</accession>
<proteinExistence type="predicted"/>
<protein>
    <submittedName>
        <fullName evidence="1">Uncharacterized protein</fullName>
    </submittedName>
</protein>
<sequence length="49" mass="5756">MGRRYHLSSDTEDHRNTYQTKIAGCDCCDYRQDNRSMALGKTRQNTDDK</sequence>
<dbReference type="AlphaFoldDB" id="A0A644YJF8"/>
<comment type="caution">
    <text evidence="1">The sequence shown here is derived from an EMBL/GenBank/DDBJ whole genome shotgun (WGS) entry which is preliminary data.</text>
</comment>